<accession>A0A5B9FWS9</accession>
<dbReference type="EMBL" id="CP042831">
    <property type="protein sequence ID" value="QEE50661.1"/>
    <property type="molecule type" value="Genomic_DNA"/>
</dbReference>
<proteinExistence type="predicted"/>
<sequence>MPIQLRNILKSFFNTGDRPTENQFSDLVDSFVHQSEDKASTAEIQAGTNNAKYVTPAGAKASVQTFAPVKTVNGQTPVSGNVSINTGGGNDVCSVEPAVLRYLHTPDSSTDIFHIKLPFNINVHQNMFHFKAEGFAYRSSDVIDIVWVGRCYKPQANLIYANTVVSKSSTITAGQYIGSDNYIYLWFKVPRTYYCSFKIDSMKVGNGIQVLPGQLEVIVSSQTQL</sequence>
<dbReference type="Proteomes" id="UP000321222">
    <property type="component" value="Chromosome"/>
</dbReference>
<reference evidence="1 2" key="1">
    <citation type="submission" date="2019-08" db="EMBL/GenBank/DDBJ databases">
        <title>Flavobacterium alkalisoli sp. nov., isolated from rhizosphere soil of Suaeda salsa.</title>
        <authorList>
            <person name="Sun J.-Q."/>
            <person name="Xu L."/>
        </authorList>
    </citation>
    <scope>NUCLEOTIDE SEQUENCE [LARGE SCALE GENOMIC DNA]</scope>
    <source>
        <strain evidence="1 2">XS-5</strain>
    </source>
</reference>
<name>A0A5B9FWS9_9FLAO</name>
<dbReference type="RefSeq" id="WP_147584115.1">
    <property type="nucleotide sequence ID" value="NZ_CP042831.1"/>
</dbReference>
<dbReference type="OrthoDB" id="1235206at2"/>
<gene>
    <name evidence="1" type="ORF">FUA48_14060</name>
</gene>
<dbReference type="AlphaFoldDB" id="A0A5B9FWS9"/>
<protein>
    <submittedName>
        <fullName evidence="1">Uncharacterized protein</fullName>
    </submittedName>
</protein>
<organism evidence="1 2">
    <name type="scientific">Flavobacterium alkalisoli</name>
    <dbReference type="NCBI Taxonomy" id="2602769"/>
    <lineage>
        <taxon>Bacteria</taxon>
        <taxon>Pseudomonadati</taxon>
        <taxon>Bacteroidota</taxon>
        <taxon>Flavobacteriia</taxon>
        <taxon>Flavobacteriales</taxon>
        <taxon>Flavobacteriaceae</taxon>
        <taxon>Flavobacterium</taxon>
    </lineage>
</organism>
<evidence type="ECO:0000313" key="1">
    <source>
        <dbReference type="EMBL" id="QEE50661.1"/>
    </source>
</evidence>
<keyword evidence="2" id="KW-1185">Reference proteome</keyword>
<dbReference type="KEGG" id="fak:FUA48_14060"/>
<evidence type="ECO:0000313" key="2">
    <source>
        <dbReference type="Proteomes" id="UP000321222"/>
    </source>
</evidence>